<dbReference type="EMBL" id="BRXX01000003">
    <property type="protein sequence ID" value="GMH81536.1"/>
    <property type="molecule type" value="Genomic_DNA"/>
</dbReference>
<comment type="caution">
    <text evidence="4">The sequence shown here is derived from an EMBL/GenBank/DDBJ whole genome shotgun (WGS) entry which is preliminary data.</text>
</comment>
<evidence type="ECO:0000256" key="2">
    <source>
        <dbReference type="ARBA" id="ARBA00022679"/>
    </source>
</evidence>
<dbReference type="InterPro" id="IPR003848">
    <property type="entry name" value="DUF218"/>
</dbReference>
<reference evidence="5" key="1">
    <citation type="journal article" date="2023" name="Commun. Biol.">
        <title>Genome analysis of Parmales, the sister group of diatoms, reveals the evolutionary specialization of diatoms from phago-mixotrophs to photoautotrophs.</title>
        <authorList>
            <person name="Ban H."/>
            <person name="Sato S."/>
            <person name="Yoshikawa S."/>
            <person name="Yamada K."/>
            <person name="Nakamura Y."/>
            <person name="Ichinomiya M."/>
            <person name="Sato N."/>
            <person name="Blanc-Mathieu R."/>
            <person name="Endo H."/>
            <person name="Kuwata A."/>
            <person name="Ogata H."/>
        </authorList>
    </citation>
    <scope>NUCLEOTIDE SEQUENCE [LARGE SCALE GENOMIC DNA]</scope>
    <source>
        <strain evidence="5">NIES 3699</strain>
    </source>
</reference>
<dbReference type="AlphaFoldDB" id="A0A9W7B0J8"/>
<evidence type="ECO:0000313" key="4">
    <source>
        <dbReference type="EMBL" id="GMH81536.1"/>
    </source>
</evidence>
<evidence type="ECO:0000313" key="5">
    <source>
        <dbReference type="Proteomes" id="UP001165160"/>
    </source>
</evidence>
<name>A0A9W7B0J8_9STRA</name>
<dbReference type="SUPFAM" id="SSF53335">
    <property type="entry name" value="S-adenosyl-L-methionine-dependent methyltransferases"/>
    <property type="match status" value="1"/>
</dbReference>
<evidence type="ECO:0000259" key="3">
    <source>
        <dbReference type="Pfam" id="PF02698"/>
    </source>
</evidence>
<dbReference type="Pfam" id="PF04072">
    <property type="entry name" value="LCM"/>
    <property type="match status" value="1"/>
</dbReference>
<dbReference type="PANTHER" id="PTHR43619:SF2">
    <property type="entry name" value="S-ADENOSYL-L-METHIONINE-DEPENDENT METHYLTRANSFERASES SUPERFAMILY PROTEIN"/>
    <property type="match status" value="1"/>
</dbReference>
<dbReference type="InterPro" id="IPR007213">
    <property type="entry name" value="Ppm1/Ppm2/Tcmp"/>
</dbReference>
<keyword evidence="1" id="KW-0489">Methyltransferase</keyword>
<protein>
    <recommendedName>
        <fullName evidence="3">DUF218 domain-containing protein</fullName>
    </recommendedName>
</protein>
<accession>A0A9W7B0J8</accession>
<gene>
    <name evidence="4" type="ORF">TrVE_jg1071</name>
</gene>
<proteinExistence type="predicted"/>
<feature type="domain" description="DUF218" evidence="3">
    <location>
        <begin position="318"/>
        <end position="431"/>
    </location>
</feature>
<keyword evidence="5" id="KW-1185">Reference proteome</keyword>
<dbReference type="GO" id="GO:0008168">
    <property type="term" value="F:methyltransferase activity"/>
    <property type="evidence" value="ECO:0007669"/>
    <property type="project" value="UniProtKB-KW"/>
</dbReference>
<dbReference type="CDD" id="cd06259">
    <property type="entry name" value="YdcF-like"/>
    <property type="match status" value="1"/>
</dbReference>
<sequence>METMSSTPASLDASLSKPVRDTADKISSSRALLTSRYPSFLTDPYAHHFGTMNASRPTSSLSRIATRTRVFDCFVESSLENNYTQFISLGCGYDFRFDRLDLPSSATIYEVDQKEVIQSKLEKMKQHSIPSKHPQIKRVPSDITSPTLFKELQSKGFDPSLPTCIIAEGLLYYFSPEVARGVIRRCRSACTDKVCGMFSAVSEEAIGGMGGLFRWGSDDVSQTFTQQGWEFSTALVLGEARCGGDCFNDFLKEVGEYQPDSSEIKLSTTLMTETSGPLTTKKTFYVVCHSENNEHKPFSEIETQTRDSASSIDGSDTVVVVLGKKLMKNGEMSNELKGRVLRAAALNATFSNATIIFSGGLGEASQMLSYARSTFGPSSCSNVVLEDQSTTTRTNAQLVSSIIKRNPQWKKVYIVTSVYHNNRAVGVFQETLSAEGIEDVSIFGHPNFFACPESASKNEQRHKTKS</sequence>
<dbReference type="Gene3D" id="3.40.50.150">
    <property type="entry name" value="Vaccinia Virus protein VP39"/>
    <property type="match status" value="1"/>
</dbReference>
<organism evidence="4 5">
    <name type="scientific">Triparma verrucosa</name>
    <dbReference type="NCBI Taxonomy" id="1606542"/>
    <lineage>
        <taxon>Eukaryota</taxon>
        <taxon>Sar</taxon>
        <taxon>Stramenopiles</taxon>
        <taxon>Ochrophyta</taxon>
        <taxon>Bolidophyceae</taxon>
        <taxon>Parmales</taxon>
        <taxon>Triparmaceae</taxon>
        <taxon>Triparma</taxon>
    </lineage>
</organism>
<keyword evidence="2" id="KW-0808">Transferase</keyword>
<dbReference type="InterPro" id="IPR014729">
    <property type="entry name" value="Rossmann-like_a/b/a_fold"/>
</dbReference>
<dbReference type="GO" id="GO:0032259">
    <property type="term" value="P:methylation"/>
    <property type="evidence" value="ECO:0007669"/>
    <property type="project" value="UniProtKB-KW"/>
</dbReference>
<dbReference type="Gene3D" id="3.40.50.620">
    <property type="entry name" value="HUPs"/>
    <property type="match status" value="1"/>
</dbReference>
<dbReference type="Pfam" id="PF02698">
    <property type="entry name" value="DUF218"/>
    <property type="match status" value="1"/>
</dbReference>
<dbReference type="Proteomes" id="UP001165160">
    <property type="component" value="Unassembled WGS sequence"/>
</dbReference>
<dbReference type="InterPro" id="IPR029063">
    <property type="entry name" value="SAM-dependent_MTases_sf"/>
</dbReference>
<dbReference type="PANTHER" id="PTHR43619">
    <property type="entry name" value="S-ADENOSYL-L-METHIONINE-DEPENDENT METHYLTRANSFERASE YKTD-RELATED"/>
    <property type="match status" value="1"/>
</dbReference>
<evidence type="ECO:0000256" key="1">
    <source>
        <dbReference type="ARBA" id="ARBA00022603"/>
    </source>
</evidence>